<dbReference type="RefSeq" id="WP_317567899.1">
    <property type="nucleotide sequence ID" value="NZ_JAWLKA010000003.1"/>
</dbReference>
<sequence length="435" mass="47351">MQNSSTVESLGERARKITFIGLNYWPEPTGIAPYTTDMARELARAGHSVKVITGYPHYPSWHIQNGYKGSSITESIDGVEVRRVRQLMLRKPSALGRVILEGSFGLRAVLARWSRPDVVVCVTPSLIATALVMIRAKLARRRPRILVWVQDLYGPGVAETGAMGSRGAQLVSEVEGAVLKRADAIAVIHDRFRAYIHRQLGGPYLDVSVIRNWTHLTAEGQSSRDDARRLLGWSLQRTIVMHAGNMGVKQNLQNIVEVAKILDAQGDARIELFLVGDGNQREEIEKAARGVSSIRFIPPLSDELFRAALVAADVLVVNEHPDLLEMSVPSKLTTYFFAGRPIIAAANKDGATAGEVIRSGAGVVVDPNSPMEFLESLYAIVGDANLMNSMGQAGRAYAAENLSRISAVHAFEQWILGTDGPECSQNISPAIGEPA</sequence>
<dbReference type="EMBL" id="JAWLKA010000003">
    <property type="protein sequence ID" value="MDV6280294.1"/>
    <property type="molecule type" value="Genomic_DNA"/>
</dbReference>
<gene>
    <name evidence="5" type="ORF">R3Q59_07260</name>
</gene>
<comment type="caution">
    <text evidence="5">The sequence shown here is derived from an EMBL/GenBank/DDBJ whole genome shotgun (WGS) entry which is preliminary data.</text>
</comment>
<keyword evidence="6" id="KW-1185">Reference proteome</keyword>
<dbReference type="Proteomes" id="UP001185737">
    <property type="component" value="Unassembled WGS sequence"/>
</dbReference>
<protein>
    <submittedName>
        <fullName evidence="5">Glycosyltransferase family 4 protein</fullName>
    </submittedName>
</protein>
<dbReference type="PANTHER" id="PTHR45947:SF3">
    <property type="entry name" value="SULFOQUINOVOSYL TRANSFERASE SQD2"/>
    <property type="match status" value="1"/>
</dbReference>
<reference evidence="5 6" key="1">
    <citation type="submission" date="2023-10" db="EMBL/GenBank/DDBJ databases">
        <title>Development of a sustainable strategy for remediation of hydrocarbon-contaminated territories based on the waste exchange concept.</title>
        <authorList>
            <person name="Krivoruchko A."/>
        </authorList>
    </citation>
    <scope>NUCLEOTIDE SEQUENCE [LARGE SCALE GENOMIC DNA]</scope>
    <source>
        <strain evidence="5 6">IEGM 60</strain>
    </source>
</reference>
<dbReference type="InterPro" id="IPR028098">
    <property type="entry name" value="Glyco_trans_4-like_N"/>
</dbReference>
<dbReference type="PANTHER" id="PTHR45947">
    <property type="entry name" value="SULFOQUINOVOSYL TRANSFERASE SQD2"/>
    <property type="match status" value="1"/>
</dbReference>
<name>A0ABU4C9R7_RHOJO</name>
<dbReference type="InterPro" id="IPR050194">
    <property type="entry name" value="Glycosyltransferase_grp1"/>
</dbReference>
<keyword evidence="2" id="KW-0808">Transferase</keyword>
<dbReference type="SUPFAM" id="SSF53756">
    <property type="entry name" value="UDP-Glycosyltransferase/glycogen phosphorylase"/>
    <property type="match status" value="1"/>
</dbReference>
<evidence type="ECO:0000256" key="1">
    <source>
        <dbReference type="ARBA" id="ARBA00022676"/>
    </source>
</evidence>
<evidence type="ECO:0000259" key="4">
    <source>
        <dbReference type="Pfam" id="PF13579"/>
    </source>
</evidence>
<feature type="domain" description="Glycosyltransferase subfamily 4-like N-terminal" evidence="4">
    <location>
        <begin position="29"/>
        <end position="213"/>
    </location>
</feature>
<evidence type="ECO:0000313" key="5">
    <source>
        <dbReference type="EMBL" id="MDV6280294.1"/>
    </source>
</evidence>
<dbReference type="CDD" id="cd03794">
    <property type="entry name" value="GT4_WbuB-like"/>
    <property type="match status" value="1"/>
</dbReference>
<feature type="domain" description="Glycosyl transferase family 1" evidence="3">
    <location>
        <begin position="225"/>
        <end position="395"/>
    </location>
</feature>
<dbReference type="Pfam" id="PF00534">
    <property type="entry name" value="Glycos_transf_1"/>
    <property type="match status" value="1"/>
</dbReference>
<organism evidence="5 6">
    <name type="scientific">Rhodococcus jostii</name>
    <dbReference type="NCBI Taxonomy" id="132919"/>
    <lineage>
        <taxon>Bacteria</taxon>
        <taxon>Bacillati</taxon>
        <taxon>Actinomycetota</taxon>
        <taxon>Actinomycetes</taxon>
        <taxon>Mycobacteriales</taxon>
        <taxon>Nocardiaceae</taxon>
        <taxon>Rhodococcus</taxon>
    </lineage>
</organism>
<evidence type="ECO:0000256" key="2">
    <source>
        <dbReference type="ARBA" id="ARBA00022679"/>
    </source>
</evidence>
<dbReference type="Pfam" id="PF13579">
    <property type="entry name" value="Glyco_trans_4_4"/>
    <property type="match status" value="1"/>
</dbReference>
<keyword evidence="1" id="KW-0328">Glycosyltransferase</keyword>
<evidence type="ECO:0000259" key="3">
    <source>
        <dbReference type="Pfam" id="PF00534"/>
    </source>
</evidence>
<dbReference type="InterPro" id="IPR001296">
    <property type="entry name" value="Glyco_trans_1"/>
</dbReference>
<proteinExistence type="predicted"/>
<evidence type="ECO:0000313" key="6">
    <source>
        <dbReference type="Proteomes" id="UP001185737"/>
    </source>
</evidence>
<dbReference type="Gene3D" id="3.40.50.2000">
    <property type="entry name" value="Glycogen Phosphorylase B"/>
    <property type="match status" value="2"/>
</dbReference>
<accession>A0ABU4C9R7</accession>